<evidence type="ECO:0000313" key="5">
    <source>
        <dbReference type="EMBL" id="QIM53966.1"/>
    </source>
</evidence>
<dbReference type="GO" id="GO:0016491">
    <property type="term" value="F:oxidoreductase activity"/>
    <property type="evidence" value="ECO:0007669"/>
    <property type="project" value="UniProtKB-KW"/>
</dbReference>
<name>A0A6G8ILR2_9BURK</name>
<evidence type="ECO:0000256" key="1">
    <source>
        <dbReference type="ARBA" id="ARBA00022630"/>
    </source>
</evidence>
<dbReference type="Gene3D" id="3.30.390.50">
    <property type="entry name" value="CO dehydrogenase flavoprotein, C-terminal domain"/>
    <property type="match status" value="1"/>
</dbReference>
<dbReference type="InterPro" id="IPR036683">
    <property type="entry name" value="CO_DH_flav_C_dom_sf"/>
</dbReference>
<dbReference type="SUPFAM" id="SSF55447">
    <property type="entry name" value="CO dehydrogenase flavoprotein C-terminal domain-like"/>
    <property type="match status" value="1"/>
</dbReference>
<dbReference type="InterPro" id="IPR051312">
    <property type="entry name" value="Diverse_Substr_Oxidored"/>
</dbReference>
<evidence type="ECO:0000259" key="4">
    <source>
        <dbReference type="PROSITE" id="PS51387"/>
    </source>
</evidence>
<feature type="domain" description="FAD-binding PCMH-type" evidence="4">
    <location>
        <begin position="1"/>
        <end position="178"/>
    </location>
</feature>
<dbReference type="PROSITE" id="PS51387">
    <property type="entry name" value="FAD_PCMH"/>
    <property type="match status" value="1"/>
</dbReference>
<dbReference type="InterPro" id="IPR005107">
    <property type="entry name" value="CO_DH_flav_C"/>
</dbReference>
<keyword evidence="3" id="KW-0560">Oxidoreductase</keyword>
<dbReference type="EMBL" id="CP049989">
    <property type="protein sequence ID" value="QIM53966.1"/>
    <property type="molecule type" value="Genomic_DNA"/>
</dbReference>
<keyword evidence="1" id="KW-0285">Flavoprotein</keyword>
<dbReference type="PANTHER" id="PTHR42659">
    <property type="entry name" value="XANTHINE DEHYDROGENASE SUBUNIT C-RELATED"/>
    <property type="match status" value="1"/>
</dbReference>
<evidence type="ECO:0000313" key="6">
    <source>
        <dbReference type="Proteomes" id="UP000503162"/>
    </source>
</evidence>
<evidence type="ECO:0000256" key="3">
    <source>
        <dbReference type="ARBA" id="ARBA00023002"/>
    </source>
</evidence>
<protein>
    <submittedName>
        <fullName evidence="5">Xanthine dehydrogenase family protein subunit M</fullName>
    </submittedName>
</protein>
<keyword evidence="6" id="KW-1185">Reference proteome</keyword>
<dbReference type="Pfam" id="PF03450">
    <property type="entry name" value="CO_deh_flav_C"/>
    <property type="match status" value="1"/>
</dbReference>
<dbReference type="GO" id="GO:0071949">
    <property type="term" value="F:FAD binding"/>
    <property type="evidence" value="ECO:0007669"/>
    <property type="project" value="InterPro"/>
</dbReference>
<keyword evidence="2" id="KW-0274">FAD</keyword>
<dbReference type="PANTHER" id="PTHR42659:SF2">
    <property type="entry name" value="XANTHINE DEHYDROGENASE SUBUNIT C-RELATED"/>
    <property type="match status" value="1"/>
</dbReference>
<dbReference type="RefSeq" id="WP_166229486.1">
    <property type="nucleotide sequence ID" value="NZ_CP049989.1"/>
</dbReference>
<dbReference type="Gene3D" id="3.30.43.10">
    <property type="entry name" value="Uridine Diphospho-n-acetylenolpyruvylglucosamine Reductase, domain 2"/>
    <property type="match status" value="1"/>
</dbReference>
<dbReference type="InterPro" id="IPR016167">
    <property type="entry name" value="FAD-bd_PCMH_sub1"/>
</dbReference>
<dbReference type="SUPFAM" id="SSF56176">
    <property type="entry name" value="FAD-binding/transporter-associated domain-like"/>
    <property type="match status" value="1"/>
</dbReference>
<evidence type="ECO:0000256" key="2">
    <source>
        <dbReference type="ARBA" id="ARBA00022827"/>
    </source>
</evidence>
<dbReference type="InterPro" id="IPR016169">
    <property type="entry name" value="FAD-bd_PCMH_sub2"/>
</dbReference>
<sequence length="295" mass="31619">MKAAPFEYILADSLAHALELLERHGHEAKPIAGGQSLVPMMAMRLARPAVLLDINRLSELRQLAVRPGGVQMGATTPQRVVEHSAELARALPLVRDALRWVGHIQTRNRGTVGGSLVHADPAAELPLAAVVLDASLHLRSHAGGERRIAARDFFLGPMFTATGETECLVDLHWPVWSGEGIRTAFSEVSMRHGDFAMAAAACQLQLDADGVCRRASFGLGGLDGTPRAFPELAQQLVGRRIDARLADELAHAAVAQTEPGTDLHASADYRRHLGVVTLSRVLQQAAQGHTAALQP</sequence>
<dbReference type="InterPro" id="IPR002346">
    <property type="entry name" value="Mopterin_DH_FAD-bd"/>
</dbReference>
<dbReference type="Pfam" id="PF00941">
    <property type="entry name" value="FAD_binding_5"/>
    <property type="match status" value="1"/>
</dbReference>
<dbReference type="InterPro" id="IPR016166">
    <property type="entry name" value="FAD-bd_PCMH"/>
</dbReference>
<reference evidence="5 6" key="1">
    <citation type="submission" date="2020-03" db="EMBL/GenBank/DDBJ databases">
        <title>Hydrogenophaga sp. nov. isolated from cyanobacterial mat.</title>
        <authorList>
            <person name="Thorat V."/>
            <person name="Kirdat K."/>
            <person name="Tiwarekar B."/>
            <person name="Costa E.D."/>
            <person name="Yadav A."/>
        </authorList>
    </citation>
    <scope>NUCLEOTIDE SEQUENCE [LARGE SCALE GENOMIC DNA]</scope>
    <source>
        <strain evidence="5 6">BA0156</strain>
    </source>
</reference>
<dbReference type="Gene3D" id="3.30.465.10">
    <property type="match status" value="1"/>
</dbReference>
<organism evidence="5 6">
    <name type="scientific">Hydrogenophaga crocea</name>
    <dbReference type="NCBI Taxonomy" id="2716225"/>
    <lineage>
        <taxon>Bacteria</taxon>
        <taxon>Pseudomonadati</taxon>
        <taxon>Pseudomonadota</taxon>
        <taxon>Betaproteobacteria</taxon>
        <taxon>Burkholderiales</taxon>
        <taxon>Comamonadaceae</taxon>
        <taxon>Hydrogenophaga</taxon>
    </lineage>
</organism>
<dbReference type="KEGG" id="hcz:G9Q37_18270"/>
<gene>
    <name evidence="5" type="ORF">G9Q37_18270</name>
</gene>
<dbReference type="InterPro" id="IPR036318">
    <property type="entry name" value="FAD-bd_PCMH-like_sf"/>
</dbReference>
<accession>A0A6G8ILR2</accession>
<dbReference type="Proteomes" id="UP000503162">
    <property type="component" value="Chromosome"/>
</dbReference>
<dbReference type="AlphaFoldDB" id="A0A6G8ILR2"/>
<proteinExistence type="predicted"/>
<dbReference type="SMART" id="SM01092">
    <property type="entry name" value="CO_deh_flav_C"/>
    <property type="match status" value="1"/>
</dbReference>